<dbReference type="AlphaFoldDB" id="A0A493TER6"/>
<keyword evidence="3" id="KW-1185">Reference proteome</keyword>
<dbReference type="GeneTree" id="ENSGT00990000209364"/>
<dbReference type="Ensembl" id="ENSAPLT00000023725.1">
    <property type="protein sequence ID" value="ENSAPLP00000024180.1"/>
    <property type="gene ID" value="ENSAPLG00000024561.1"/>
</dbReference>
<accession>A0A493TER6</accession>
<feature type="compositionally biased region" description="Polar residues" evidence="1">
    <location>
        <begin position="128"/>
        <end position="138"/>
    </location>
</feature>
<name>A0A493TER6_ANAPP</name>
<reference evidence="2" key="2">
    <citation type="submission" date="2025-08" db="UniProtKB">
        <authorList>
            <consortium name="Ensembl"/>
        </authorList>
    </citation>
    <scope>IDENTIFICATION</scope>
</reference>
<feature type="region of interest" description="Disordered" evidence="1">
    <location>
        <begin position="127"/>
        <end position="153"/>
    </location>
</feature>
<reference evidence="3" key="1">
    <citation type="submission" date="2017-10" db="EMBL/GenBank/DDBJ databases">
        <title>A new Pekin duck reference genome.</title>
        <authorList>
            <person name="Hou Z.-C."/>
            <person name="Zhou Z.-K."/>
            <person name="Zhu F."/>
            <person name="Hou S.-S."/>
        </authorList>
    </citation>
    <scope>NUCLEOTIDE SEQUENCE [LARGE SCALE GENOMIC DNA]</scope>
</reference>
<protein>
    <submittedName>
        <fullName evidence="2">Uncharacterized protein</fullName>
    </submittedName>
</protein>
<organism evidence="2 3">
    <name type="scientific">Anas platyrhynchos platyrhynchos</name>
    <name type="common">Northern mallard</name>
    <dbReference type="NCBI Taxonomy" id="8840"/>
    <lineage>
        <taxon>Eukaryota</taxon>
        <taxon>Metazoa</taxon>
        <taxon>Chordata</taxon>
        <taxon>Craniata</taxon>
        <taxon>Vertebrata</taxon>
        <taxon>Euteleostomi</taxon>
        <taxon>Archelosauria</taxon>
        <taxon>Archosauria</taxon>
        <taxon>Dinosauria</taxon>
        <taxon>Saurischia</taxon>
        <taxon>Theropoda</taxon>
        <taxon>Coelurosauria</taxon>
        <taxon>Aves</taxon>
        <taxon>Neognathae</taxon>
        <taxon>Galloanserae</taxon>
        <taxon>Anseriformes</taxon>
        <taxon>Anatidae</taxon>
        <taxon>Anatinae</taxon>
        <taxon>Anas</taxon>
    </lineage>
</organism>
<sequence>GGVPVVLAVPVGTGQGAPAGQPPLQRRVVREVLEYFHGRGSVHFLFREQSLEGVQERVSAPWVPLPAPGGGDPTRDPLTPAGFSSVLSQCPQLGHGVPVQLRPNPVSPGRGVPVRLYPIPVFPVRTRSPGSAPSQCSQLGRGAPVQLRPSVPS</sequence>
<evidence type="ECO:0000256" key="1">
    <source>
        <dbReference type="SAM" id="MobiDB-lite"/>
    </source>
</evidence>
<evidence type="ECO:0000313" key="3">
    <source>
        <dbReference type="Proteomes" id="UP000016666"/>
    </source>
</evidence>
<proteinExistence type="predicted"/>
<evidence type="ECO:0000313" key="2">
    <source>
        <dbReference type="Ensembl" id="ENSAPLP00000024180.1"/>
    </source>
</evidence>
<dbReference type="STRING" id="8840.ENSAPLP00000024180"/>
<dbReference type="Proteomes" id="UP000016666">
    <property type="component" value="Unassembled WGS sequence"/>
</dbReference>
<feature type="region of interest" description="Disordered" evidence="1">
    <location>
        <begin position="61"/>
        <end position="83"/>
    </location>
</feature>
<reference evidence="2" key="3">
    <citation type="submission" date="2025-09" db="UniProtKB">
        <authorList>
            <consortium name="Ensembl"/>
        </authorList>
    </citation>
    <scope>IDENTIFICATION</scope>
</reference>